<dbReference type="STRING" id="988480.A0A075AYI5"/>
<keyword evidence="3" id="KW-1185">Reference proteome</keyword>
<dbReference type="GO" id="GO:0042273">
    <property type="term" value="P:ribosomal large subunit biogenesis"/>
    <property type="evidence" value="ECO:0007669"/>
    <property type="project" value="InterPro"/>
</dbReference>
<dbReference type="GO" id="GO:0030687">
    <property type="term" value="C:preribosome, large subunit precursor"/>
    <property type="evidence" value="ECO:0007669"/>
    <property type="project" value="TreeGrafter"/>
</dbReference>
<evidence type="ECO:0000313" key="3">
    <source>
        <dbReference type="Proteomes" id="UP000030755"/>
    </source>
</evidence>
<dbReference type="AlphaFoldDB" id="A0A075AYI5"/>
<dbReference type="GO" id="GO:0005730">
    <property type="term" value="C:nucleolus"/>
    <property type="evidence" value="ECO:0007669"/>
    <property type="project" value="InterPro"/>
</dbReference>
<dbReference type="OrthoDB" id="18388at2759"/>
<sequence>MIFVGDESGLVKRGETKTNKFGQVDKKQAISNLLPYKNNVQNSGLVELIDMNGDIEKQWEFENNGFPFIGAHVYEDIVNDECLKFDLGKDLRCLSGFEENFAVAGKERCVNVYSILEILKTKLADPFWKAKNVKHDKLNIRVAVDISCMSFINKHTIATGTLNSEIGDVAFKAIACTENVIAVSDTIGSIYGIAPTTGARIWTISGLPGCISCLFIKDESIYAASIDRHARVIDLATRKVLKKQRLTSICVANEETEIDADDKVWEEIPDIKETSARKKVKVK</sequence>
<dbReference type="InterPro" id="IPR015943">
    <property type="entry name" value="WD40/YVTN_repeat-like_dom_sf"/>
</dbReference>
<evidence type="ECO:0000256" key="1">
    <source>
        <dbReference type="ARBA" id="ARBA00011187"/>
    </source>
</evidence>
<name>A0A075AYI5_ROZAC</name>
<dbReference type="EMBL" id="KE560848">
    <property type="protein sequence ID" value="EPZ35347.1"/>
    <property type="molecule type" value="Genomic_DNA"/>
</dbReference>
<dbReference type="PANTHER" id="PTHR16038">
    <property type="entry name" value="NOP SEVEN ASSOCIATED PROTEIN 1"/>
    <property type="match status" value="1"/>
</dbReference>
<dbReference type="InterPro" id="IPR011047">
    <property type="entry name" value="Quinoprotein_ADH-like_sf"/>
</dbReference>
<gene>
    <name evidence="2" type="ORF">O9G_000743</name>
</gene>
<comment type="subunit">
    <text evidence="1">Component of the pre-66S ribosomal particle.</text>
</comment>
<dbReference type="HOGENOM" id="CLU_984050_0_0_1"/>
<reference evidence="2 3" key="1">
    <citation type="journal article" date="2013" name="Curr. Biol.">
        <title>Shared signatures of parasitism and phylogenomics unite Cryptomycota and microsporidia.</title>
        <authorList>
            <person name="James T.Y."/>
            <person name="Pelin A."/>
            <person name="Bonen L."/>
            <person name="Ahrendt S."/>
            <person name="Sain D."/>
            <person name="Corradi N."/>
            <person name="Stajich J.E."/>
        </authorList>
    </citation>
    <scope>NUCLEOTIDE SEQUENCE [LARGE SCALE GENOMIC DNA]</scope>
    <source>
        <strain evidence="2 3">CSF55</strain>
    </source>
</reference>
<proteinExistence type="predicted"/>
<protein>
    <submittedName>
        <fullName evidence="2">Uncharacterized protein</fullName>
    </submittedName>
</protein>
<accession>A0A075AYI5</accession>
<dbReference type="Gene3D" id="2.130.10.10">
    <property type="entry name" value="YVTN repeat-like/Quinoprotein amine dehydrogenase"/>
    <property type="match status" value="1"/>
</dbReference>
<dbReference type="SUPFAM" id="SSF50998">
    <property type="entry name" value="Quinoprotein alcohol dehydrogenase-like"/>
    <property type="match status" value="1"/>
</dbReference>
<dbReference type="InterPro" id="IPR037379">
    <property type="entry name" value="WDR74/Nsa1"/>
</dbReference>
<evidence type="ECO:0000313" key="2">
    <source>
        <dbReference type="EMBL" id="EPZ35347.1"/>
    </source>
</evidence>
<organism evidence="2 3">
    <name type="scientific">Rozella allomycis (strain CSF55)</name>
    <dbReference type="NCBI Taxonomy" id="988480"/>
    <lineage>
        <taxon>Eukaryota</taxon>
        <taxon>Fungi</taxon>
        <taxon>Fungi incertae sedis</taxon>
        <taxon>Cryptomycota</taxon>
        <taxon>Cryptomycota incertae sedis</taxon>
        <taxon>Rozella</taxon>
    </lineage>
</organism>
<dbReference type="Proteomes" id="UP000030755">
    <property type="component" value="Unassembled WGS sequence"/>
</dbReference>
<dbReference type="PANTHER" id="PTHR16038:SF4">
    <property type="entry name" value="WD REPEAT-CONTAINING PROTEIN 74"/>
    <property type="match status" value="1"/>
</dbReference>